<feature type="chain" id="PRO_5045487996" evidence="4">
    <location>
        <begin position="27"/>
        <end position="267"/>
    </location>
</feature>
<dbReference type="InterPro" id="IPR001638">
    <property type="entry name" value="Solute-binding_3/MltF_N"/>
</dbReference>
<dbReference type="PANTHER" id="PTHR30632:SF0">
    <property type="entry name" value="SULFATE-BINDING PROTEIN"/>
    <property type="match status" value="1"/>
</dbReference>
<evidence type="ECO:0000256" key="1">
    <source>
        <dbReference type="ARBA" id="ARBA00009175"/>
    </source>
</evidence>
<dbReference type="RefSeq" id="WP_307485575.1">
    <property type="nucleotide sequence ID" value="NZ_JAUSUF010000004.1"/>
</dbReference>
<dbReference type="CDD" id="cd13517">
    <property type="entry name" value="PBP2_ModA3_like"/>
    <property type="match status" value="1"/>
</dbReference>
<protein>
    <submittedName>
        <fullName evidence="6">Molybdate transport system substrate-binding protein</fullName>
    </submittedName>
</protein>
<feature type="signal peptide" evidence="4">
    <location>
        <begin position="1"/>
        <end position="26"/>
    </location>
</feature>
<dbReference type="NCBIfam" id="TIGR01256">
    <property type="entry name" value="modA"/>
    <property type="match status" value="1"/>
</dbReference>
<evidence type="ECO:0000256" key="3">
    <source>
        <dbReference type="ARBA" id="ARBA00022729"/>
    </source>
</evidence>
<dbReference type="SMART" id="SM00062">
    <property type="entry name" value="PBPb"/>
    <property type="match status" value="1"/>
</dbReference>
<proteinExistence type="inferred from homology"/>
<reference evidence="6 7" key="1">
    <citation type="submission" date="2023-07" db="EMBL/GenBank/DDBJ databases">
        <title>Genomic Encyclopedia of Type Strains, Phase IV (KMG-IV): sequencing the most valuable type-strain genomes for metagenomic binning, comparative biology and taxonomic classification.</title>
        <authorList>
            <person name="Goeker M."/>
        </authorList>
    </citation>
    <scope>NUCLEOTIDE SEQUENCE [LARGE SCALE GENOMIC DNA]</scope>
    <source>
        <strain evidence="6 7">DSM 20694</strain>
    </source>
</reference>
<dbReference type="InterPro" id="IPR050682">
    <property type="entry name" value="ModA/WtpA"/>
</dbReference>
<dbReference type="PANTHER" id="PTHR30632">
    <property type="entry name" value="MOLYBDATE-BINDING PERIPLASMIC PROTEIN"/>
    <property type="match status" value="1"/>
</dbReference>
<accession>A0ABT9UTX0</accession>
<dbReference type="SUPFAM" id="SSF53850">
    <property type="entry name" value="Periplasmic binding protein-like II"/>
    <property type="match status" value="1"/>
</dbReference>
<comment type="similarity">
    <text evidence="1">Belongs to the bacterial solute-binding protein ModA family.</text>
</comment>
<keyword evidence="2" id="KW-0479">Metal-binding</keyword>
<dbReference type="Gene3D" id="3.40.190.10">
    <property type="entry name" value="Periplasmic binding protein-like II"/>
    <property type="match status" value="2"/>
</dbReference>
<evidence type="ECO:0000313" key="6">
    <source>
        <dbReference type="EMBL" id="MDQ0149746.1"/>
    </source>
</evidence>
<comment type="caution">
    <text evidence="6">The sequence shown here is derived from an EMBL/GenBank/DDBJ whole genome shotgun (WGS) entry which is preliminary data.</text>
</comment>
<keyword evidence="3 4" id="KW-0732">Signal</keyword>
<name>A0ABT9UTX0_9FIRM</name>
<evidence type="ECO:0000313" key="7">
    <source>
        <dbReference type="Proteomes" id="UP001228504"/>
    </source>
</evidence>
<evidence type="ECO:0000259" key="5">
    <source>
        <dbReference type="SMART" id="SM00062"/>
    </source>
</evidence>
<dbReference type="InterPro" id="IPR005950">
    <property type="entry name" value="ModA"/>
</dbReference>
<sequence>MSIKKMTSIMLAICVIVFSFIGCTNKAETASSNKTENKQPSNKTLVVYSGAGLKKPMGEIAKNFQKETGVKVEYIFAGSTQLLSQLETSGKGDVFIVGSKNAYDAAKKKNLVEDCKEVAYHTPAIITKKGNPKNIKTLKDLQKDGVKVILGDEKANAIGKTTQKIIEKNKLDGIKKNVVAKVPTINEVTMHVVDGKADAAIATKDSVYKNDKIDVIEIPEKQNVNQILPISAVKSSKEKEMANKFVEYVSSDKGKTIFEKHGFKPVK</sequence>
<dbReference type="EMBL" id="JAUSUF010000004">
    <property type="protein sequence ID" value="MDQ0149746.1"/>
    <property type="molecule type" value="Genomic_DNA"/>
</dbReference>
<evidence type="ECO:0000256" key="2">
    <source>
        <dbReference type="ARBA" id="ARBA00022723"/>
    </source>
</evidence>
<dbReference type="PROSITE" id="PS51257">
    <property type="entry name" value="PROKAR_LIPOPROTEIN"/>
    <property type="match status" value="1"/>
</dbReference>
<dbReference type="PIRSF" id="PIRSF004846">
    <property type="entry name" value="ModA"/>
    <property type="match status" value="1"/>
</dbReference>
<keyword evidence="7" id="KW-1185">Reference proteome</keyword>
<organism evidence="6 7">
    <name type="scientific">Eubacterium multiforme</name>
    <dbReference type="NCBI Taxonomy" id="83339"/>
    <lineage>
        <taxon>Bacteria</taxon>
        <taxon>Bacillati</taxon>
        <taxon>Bacillota</taxon>
        <taxon>Clostridia</taxon>
        <taxon>Eubacteriales</taxon>
        <taxon>Eubacteriaceae</taxon>
        <taxon>Eubacterium</taxon>
    </lineage>
</organism>
<dbReference type="Pfam" id="PF13531">
    <property type="entry name" value="SBP_bac_11"/>
    <property type="match status" value="1"/>
</dbReference>
<feature type="domain" description="Solute-binding protein family 3/N-terminal" evidence="5">
    <location>
        <begin position="44"/>
        <end position="265"/>
    </location>
</feature>
<evidence type="ECO:0000256" key="4">
    <source>
        <dbReference type="SAM" id="SignalP"/>
    </source>
</evidence>
<dbReference type="Proteomes" id="UP001228504">
    <property type="component" value="Unassembled WGS sequence"/>
</dbReference>
<gene>
    <name evidence="6" type="ORF">J2S18_001677</name>
</gene>